<dbReference type="PROSITE" id="PS51842">
    <property type="entry name" value="IF_ROD_2"/>
    <property type="match status" value="1"/>
</dbReference>
<evidence type="ECO:0000259" key="5">
    <source>
        <dbReference type="PROSITE" id="PS51842"/>
    </source>
</evidence>
<dbReference type="Proteomes" id="UP000228934">
    <property type="component" value="Unassembled WGS sequence"/>
</dbReference>
<feature type="compositionally biased region" description="Low complexity" evidence="4">
    <location>
        <begin position="268"/>
        <end position="287"/>
    </location>
</feature>
<dbReference type="Gene3D" id="2.60.40.1260">
    <property type="entry name" value="Lamin Tail domain"/>
    <property type="match status" value="1"/>
</dbReference>
<dbReference type="EMBL" id="KV949970">
    <property type="protein sequence ID" value="PIO25515.1"/>
    <property type="molecule type" value="Genomic_DNA"/>
</dbReference>
<gene>
    <name evidence="6" type="ORF">AB205_0041630</name>
</gene>
<feature type="non-terminal residue" evidence="6">
    <location>
        <position position="370"/>
    </location>
</feature>
<evidence type="ECO:0000256" key="1">
    <source>
        <dbReference type="ARBA" id="ARBA00022754"/>
    </source>
</evidence>
<dbReference type="Pfam" id="PF00038">
    <property type="entry name" value="Filament"/>
    <property type="match status" value="1"/>
</dbReference>
<accession>A0A2G9RCL0</accession>
<dbReference type="OrthoDB" id="102442at2759"/>
<dbReference type="GO" id="GO:0031507">
    <property type="term" value="P:heterochromatin formation"/>
    <property type="evidence" value="ECO:0007669"/>
    <property type="project" value="TreeGrafter"/>
</dbReference>
<dbReference type="GO" id="GO:0051664">
    <property type="term" value="P:nuclear pore localization"/>
    <property type="evidence" value="ECO:0007669"/>
    <property type="project" value="TreeGrafter"/>
</dbReference>
<sequence>VSVIKDLYEAELADARKVLDETAKHRARLQIELGKYRSDFDELTKNFKKKDAELVSAQHRNKDLEALHFRSEAELTTTLEDKRKLEAEVADLRAQLAKAEDGHAVAKKQLEKETLMRVDMENRCQSLQEELEFRKNVYEEECRETRKRHERSYVEVDRGNGYDYESKLAQALDELRKQHDEQVRLYKEELEQTYQAKLDNIKRSSDHTDQAAEAAREELMEARMRIESLGYQLSGLQKQYTIGMNNFLFVLMTVLYSIERLKLSPSPQSRVTVSRATSSSSSSTARQSRSKRKRVEVEESVEGSTIKSSSSWTRHASREMNTDAEEEGTGDRGSSSKFHVSQQSSATGSISIEECGNEGNFIHLKNSSDK</sequence>
<dbReference type="GO" id="GO:0006998">
    <property type="term" value="P:nuclear envelope organization"/>
    <property type="evidence" value="ECO:0007669"/>
    <property type="project" value="TreeGrafter"/>
</dbReference>
<dbReference type="SUPFAM" id="SSF74853">
    <property type="entry name" value="Lamin A/C globular tail domain"/>
    <property type="match status" value="1"/>
</dbReference>
<dbReference type="GO" id="GO:0007097">
    <property type="term" value="P:nuclear migration"/>
    <property type="evidence" value="ECO:0007669"/>
    <property type="project" value="TreeGrafter"/>
</dbReference>
<evidence type="ECO:0000256" key="4">
    <source>
        <dbReference type="SAM" id="MobiDB-lite"/>
    </source>
</evidence>
<protein>
    <recommendedName>
        <fullName evidence="5">IF rod domain-containing protein</fullName>
    </recommendedName>
</protein>
<feature type="region of interest" description="Disordered" evidence="4">
    <location>
        <begin position="266"/>
        <end position="370"/>
    </location>
</feature>
<evidence type="ECO:0000313" key="7">
    <source>
        <dbReference type="Proteomes" id="UP000228934"/>
    </source>
</evidence>
<evidence type="ECO:0000313" key="6">
    <source>
        <dbReference type="EMBL" id="PIO25515.1"/>
    </source>
</evidence>
<dbReference type="GO" id="GO:0090435">
    <property type="term" value="P:protein localization to nuclear envelope"/>
    <property type="evidence" value="ECO:0007669"/>
    <property type="project" value="TreeGrafter"/>
</dbReference>
<dbReference type="GO" id="GO:0005652">
    <property type="term" value="C:nuclear lamina"/>
    <property type="evidence" value="ECO:0007669"/>
    <property type="project" value="TreeGrafter"/>
</dbReference>
<evidence type="ECO:0000256" key="2">
    <source>
        <dbReference type="ARBA" id="ARBA00023054"/>
    </source>
</evidence>
<dbReference type="Gene3D" id="1.20.5.1160">
    <property type="entry name" value="Vasodilator-stimulated phosphoprotein"/>
    <property type="match status" value="1"/>
</dbReference>
<name>A0A2G9RCL0_AQUCT</name>
<dbReference type="InterPro" id="IPR036415">
    <property type="entry name" value="Lamin_tail_dom_sf"/>
</dbReference>
<feature type="coiled-coil region" evidence="3">
    <location>
        <begin position="75"/>
        <end position="232"/>
    </location>
</feature>
<dbReference type="GO" id="GO:0005200">
    <property type="term" value="F:structural constituent of cytoskeleton"/>
    <property type="evidence" value="ECO:0007669"/>
    <property type="project" value="TreeGrafter"/>
</dbReference>
<keyword evidence="7" id="KW-1185">Reference proteome</keyword>
<feature type="compositionally biased region" description="Polar residues" evidence="4">
    <location>
        <begin position="303"/>
        <end position="314"/>
    </location>
</feature>
<dbReference type="PANTHER" id="PTHR45721:SF2">
    <property type="entry name" value="LAMIN-B2"/>
    <property type="match status" value="1"/>
</dbReference>
<keyword evidence="2 3" id="KW-0175">Coiled coil</keyword>
<feature type="non-terminal residue" evidence="6">
    <location>
        <position position="1"/>
    </location>
</feature>
<reference evidence="7" key="1">
    <citation type="journal article" date="2017" name="Nat. Commun.">
        <title>The North American bullfrog draft genome provides insight into hormonal regulation of long noncoding RNA.</title>
        <authorList>
            <person name="Hammond S.A."/>
            <person name="Warren R.L."/>
            <person name="Vandervalk B.P."/>
            <person name="Kucuk E."/>
            <person name="Khan H."/>
            <person name="Gibb E.A."/>
            <person name="Pandoh P."/>
            <person name="Kirk H."/>
            <person name="Zhao Y."/>
            <person name="Jones M."/>
            <person name="Mungall A.J."/>
            <person name="Coope R."/>
            <person name="Pleasance S."/>
            <person name="Moore R.A."/>
            <person name="Holt R.A."/>
            <person name="Round J.M."/>
            <person name="Ohora S."/>
            <person name="Walle B.V."/>
            <person name="Veldhoen N."/>
            <person name="Helbing C.C."/>
            <person name="Birol I."/>
        </authorList>
    </citation>
    <scope>NUCLEOTIDE SEQUENCE [LARGE SCALE GENOMIC DNA]</scope>
</reference>
<evidence type="ECO:0000256" key="3">
    <source>
        <dbReference type="SAM" id="Coils"/>
    </source>
</evidence>
<proteinExistence type="predicted"/>
<feature type="domain" description="IF rod" evidence="5">
    <location>
        <begin position="1"/>
        <end position="239"/>
    </location>
</feature>
<dbReference type="Gene3D" id="1.20.5.500">
    <property type="entry name" value="Single helix bin"/>
    <property type="match status" value="1"/>
</dbReference>
<keyword evidence="1" id="KW-0403">Intermediate filament</keyword>
<dbReference type="PANTHER" id="PTHR45721">
    <property type="entry name" value="LAMIN DM0-RELATED"/>
    <property type="match status" value="1"/>
</dbReference>
<feature type="compositionally biased region" description="Low complexity" evidence="4">
    <location>
        <begin position="335"/>
        <end position="345"/>
    </location>
</feature>
<organism evidence="6 7">
    <name type="scientific">Aquarana catesbeiana</name>
    <name type="common">American bullfrog</name>
    <name type="synonym">Rana catesbeiana</name>
    <dbReference type="NCBI Taxonomy" id="8400"/>
    <lineage>
        <taxon>Eukaryota</taxon>
        <taxon>Metazoa</taxon>
        <taxon>Chordata</taxon>
        <taxon>Craniata</taxon>
        <taxon>Vertebrata</taxon>
        <taxon>Euteleostomi</taxon>
        <taxon>Amphibia</taxon>
        <taxon>Batrachia</taxon>
        <taxon>Anura</taxon>
        <taxon>Neobatrachia</taxon>
        <taxon>Ranoidea</taxon>
        <taxon>Ranidae</taxon>
        <taxon>Aquarana</taxon>
    </lineage>
</organism>
<dbReference type="AlphaFoldDB" id="A0A2G9RCL0"/>
<dbReference type="InterPro" id="IPR039008">
    <property type="entry name" value="IF_rod_dom"/>
</dbReference>
<dbReference type="GO" id="GO:0005882">
    <property type="term" value="C:intermediate filament"/>
    <property type="evidence" value="ECO:0007669"/>
    <property type="project" value="UniProtKB-KW"/>
</dbReference>